<evidence type="ECO:0000313" key="1">
    <source>
        <dbReference type="EMBL" id="KKK61382.1"/>
    </source>
</evidence>
<organism evidence="1">
    <name type="scientific">marine sediment metagenome</name>
    <dbReference type="NCBI Taxonomy" id="412755"/>
    <lineage>
        <taxon>unclassified sequences</taxon>
        <taxon>metagenomes</taxon>
        <taxon>ecological metagenomes</taxon>
    </lineage>
</organism>
<protein>
    <submittedName>
        <fullName evidence="1">Uncharacterized protein</fullName>
    </submittedName>
</protein>
<sequence>TSKLRDILLGTLDDLQAHYKSHNLDKKSRYTRKQEKFTIK</sequence>
<gene>
    <name evidence="1" type="ORF">LCGC14_3014900</name>
</gene>
<name>A0A0F8WX39_9ZZZZ</name>
<reference evidence="1" key="1">
    <citation type="journal article" date="2015" name="Nature">
        <title>Complex archaea that bridge the gap between prokaryotes and eukaryotes.</title>
        <authorList>
            <person name="Spang A."/>
            <person name="Saw J.H."/>
            <person name="Jorgensen S.L."/>
            <person name="Zaremba-Niedzwiedzka K."/>
            <person name="Martijn J."/>
            <person name="Lind A.E."/>
            <person name="van Eijk R."/>
            <person name="Schleper C."/>
            <person name="Guy L."/>
            <person name="Ettema T.J."/>
        </authorList>
    </citation>
    <scope>NUCLEOTIDE SEQUENCE</scope>
</reference>
<accession>A0A0F8WX39</accession>
<feature type="non-terminal residue" evidence="1">
    <location>
        <position position="1"/>
    </location>
</feature>
<proteinExistence type="predicted"/>
<dbReference type="AlphaFoldDB" id="A0A0F8WX39"/>
<dbReference type="EMBL" id="LAZR01062502">
    <property type="protein sequence ID" value="KKK61382.1"/>
    <property type="molecule type" value="Genomic_DNA"/>
</dbReference>
<comment type="caution">
    <text evidence="1">The sequence shown here is derived from an EMBL/GenBank/DDBJ whole genome shotgun (WGS) entry which is preliminary data.</text>
</comment>